<evidence type="ECO:0000313" key="2">
    <source>
        <dbReference type="EMBL" id="AFK43333.1"/>
    </source>
</evidence>
<dbReference type="Pfam" id="PF13456">
    <property type="entry name" value="RVT_3"/>
    <property type="match status" value="1"/>
</dbReference>
<sequence length="131" mass="14662">MNRGRCMAAATRCFSSIQDAATAKALGLRFAVETGFRNLETEMDCLEVVHSFNNSNNRSSHSYLSAVLDDCKHLKTCFLFFCLNHVSRNLNSATHFLAKFSLSHVNQEWIEDTPSCITSIVAMESYPSTVE</sequence>
<dbReference type="Gene3D" id="3.30.420.10">
    <property type="entry name" value="Ribonuclease H-like superfamily/Ribonuclease H"/>
    <property type="match status" value="1"/>
</dbReference>
<dbReference type="PANTHER" id="PTHR47074:SF48">
    <property type="entry name" value="POLYNUCLEOTIDYL TRANSFERASE, RIBONUCLEASE H-LIKE SUPERFAMILY PROTEIN"/>
    <property type="match status" value="1"/>
</dbReference>
<protein>
    <recommendedName>
        <fullName evidence="1">RNase H type-1 domain-containing protein</fullName>
    </recommendedName>
</protein>
<proteinExistence type="evidence at transcript level"/>
<dbReference type="EMBL" id="BT143539">
    <property type="protein sequence ID" value="AFK43333.1"/>
    <property type="molecule type" value="mRNA"/>
</dbReference>
<feature type="domain" description="RNase H type-1" evidence="1">
    <location>
        <begin position="3"/>
        <end position="100"/>
    </location>
</feature>
<reference evidence="2" key="1">
    <citation type="submission" date="2012-05" db="EMBL/GenBank/DDBJ databases">
        <authorList>
            <person name="Krishnakumar V."/>
            <person name="Cheung F."/>
            <person name="Xiao Y."/>
            <person name="Chan A."/>
            <person name="Moskal W.A."/>
            <person name="Town C.D."/>
        </authorList>
    </citation>
    <scope>NUCLEOTIDE SEQUENCE</scope>
</reference>
<dbReference type="InterPro" id="IPR052929">
    <property type="entry name" value="RNase_H-like_EbsB-rel"/>
</dbReference>
<name>I3SSU1_LOTJA</name>
<dbReference type="AlphaFoldDB" id="I3SSU1"/>
<dbReference type="GO" id="GO:0003676">
    <property type="term" value="F:nucleic acid binding"/>
    <property type="evidence" value="ECO:0007669"/>
    <property type="project" value="InterPro"/>
</dbReference>
<accession>I3SSU1</accession>
<evidence type="ECO:0000259" key="1">
    <source>
        <dbReference type="Pfam" id="PF13456"/>
    </source>
</evidence>
<dbReference type="InterPro" id="IPR036397">
    <property type="entry name" value="RNaseH_sf"/>
</dbReference>
<dbReference type="PANTHER" id="PTHR47074">
    <property type="entry name" value="BNAC02G40300D PROTEIN"/>
    <property type="match status" value="1"/>
</dbReference>
<dbReference type="InterPro" id="IPR002156">
    <property type="entry name" value="RNaseH_domain"/>
</dbReference>
<organism evidence="2">
    <name type="scientific">Lotus japonicus</name>
    <name type="common">Lotus corniculatus var. japonicus</name>
    <dbReference type="NCBI Taxonomy" id="34305"/>
    <lineage>
        <taxon>Eukaryota</taxon>
        <taxon>Viridiplantae</taxon>
        <taxon>Streptophyta</taxon>
        <taxon>Embryophyta</taxon>
        <taxon>Tracheophyta</taxon>
        <taxon>Spermatophyta</taxon>
        <taxon>Magnoliopsida</taxon>
        <taxon>eudicotyledons</taxon>
        <taxon>Gunneridae</taxon>
        <taxon>Pentapetalae</taxon>
        <taxon>rosids</taxon>
        <taxon>fabids</taxon>
        <taxon>Fabales</taxon>
        <taxon>Fabaceae</taxon>
        <taxon>Papilionoideae</taxon>
        <taxon>50 kb inversion clade</taxon>
        <taxon>NPAAA clade</taxon>
        <taxon>Hologalegina</taxon>
        <taxon>robinioid clade</taxon>
        <taxon>Loteae</taxon>
        <taxon>Lotus</taxon>
    </lineage>
</organism>
<dbReference type="GO" id="GO:0004523">
    <property type="term" value="F:RNA-DNA hybrid ribonuclease activity"/>
    <property type="evidence" value="ECO:0007669"/>
    <property type="project" value="InterPro"/>
</dbReference>